<proteinExistence type="predicted"/>
<feature type="chain" id="PRO_5003611846" evidence="1">
    <location>
        <begin position="31"/>
        <end position="143"/>
    </location>
</feature>
<dbReference type="OrthoDB" id="4259471at2"/>
<evidence type="ECO:0000256" key="1">
    <source>
        <dbReference type="SAM" id="SignalP"/>
    </source>
</evidence>
<keyword evidence="1" id="KW-0732">Signal</keyword>
<evidence type="ECO:0000313" key="3">
    <source>
        <dbReference type="Proteomes" id="UP000004705"/>
    </source>
</evidence>
<evidence type="ECO:0000313" key="2">
    <source>
        <dbReference type="EMBL" id="EHY87605.1"/>
    </source>
</evidence>
<dbReference type="Pfam" id="PF09683">
    <property type="entry name" value="Lactococcin_972"/>
    <property type="match status" value="1"/>
</dbReference>
<accession>H8GAN9</accession>
<protein>
    <submittedName>
        <fullName evidence="2">Bacteriocin (Lactococcin_972)</fullName>
    </submittedName>
</protein>
<feature type="signal peptide" evidence="1">
    <location>
        <begin position="1"/>
        <end position="30"/>
    </location>
</feature>
<dbReference type="HOGENOM" id="CLU_1804796_0_0_11"/>
<dbReference type="Gene3D" id="2.60.40.2850">
    <property type="match status" value="1"/>
</dbReference>
<organism evidence="2 3">
    <name type="scientific">Saccharomonospora azurea NA-128</name>
    <dbReference type="NCBI Taxonomy" id="882081"/>
    <lineage>
        <taxon>Bacteria</taxon>
        <taxon>Bacillati</taxon>
        <taxon>Actinomycetota</taxon>
        <taxon>Actinomycetes</taxon>
        <taxon>Pseudonocardiales</taxon>
        <taxon>Pseudonocardiaceae</taxon>
        <taxon>Saccharomonospora</taxon>
    </lineage>
</organism>
<keyword evidence="3" id="KW-1185">Reference proteome</keyword>
<gene>
    <name evidence="2" type="ORF">SacazDRAFT_00655</name>
</gene>
<name>H8GAN9_9PSEU</name>
<dbReference type="InterPro" id="IPR006540">
    <property type="entry name" value="Lactococcin_972"/>
</dbReference>
<dbReference type="Proteomes" id="UP000004705">
    <property type="component" value="Chromosome"/>
</dbReference>
<sequence>MKRTMRTLAATTGIVTVLAGTLVTAGTAAAEDAATTNQSGIRIVAQAHTDEGGWIEYAIDDLADGVTIQAVEEVGGGIWSHGATANAAGQKSCYSQYRHDSVAHGSSVEMDGSKDSDWVGPGAVSSARVTKYTTATCKTYWRK</sequence>
<reference evidence="2 3" key="1">
    <citation type="journal article" date="2012" name="Stand. Genomic Sci.">
        <title>Genome sequence of the soil bacterium Saccharomonospora azurea type strain (NA-128(T)).</title>
        <authorList>
            <person name="Klenk H.P."/>
            <person name="Held B."/>
            <person name="Lucas S."/>
            <person name="Lapidus A."/>
            <person name="Copeland A."/>
            <person name="Hammon N."/>
            <person name="Pitluck S."/>
            <person name="Goodwin L.A."/>
            <person name="Han C."/>
            <person name="Tapia R."/>
            <person name="Brambilla E.M."/>
            <person name="Potter G."/>
            <person name="Land M."/>
            <person name="Ivanova N."/>
            <person name="Rohde M."/>
            <person name="Goker M."/>
            <person name="Detter J.C."/>
            <person name="Kyrpides N.C."/>
            <person name="Woyke T."/>
        </authorList>
    </citation>
    <scope>NUCLEOTIDE SEQUENCE [LARGE SCALE GENOMIC DNA]</scope>
    <source>
        <strain evidence="2 3">NA-128</strain>
    </source>
</reference>
<dbReference type="RefSeq" id="WP_005438614.1">
    <property type="nucleotide sequence ID" value="NZ_CM001466.1"/>
</dbReference>
<dbReference type="EMBL" id="CM001466">
    <property type="protein sequence ID" value="EHY87605.1"/>
    <property type="molecule type" value="Genomic_DNA"/>
</dbReference>
<dbReference type="AlphaFoldDB" id="H8GAN9"/>